<protein>
    <submittedName>
        <fullName evidence="2">(wild Malaysian banana) hypothetical protein</fullName>
    </submittedName>
</protein>
<reference evidence="2" key="1">
    <citation type="submission" date="2021-03" db="EMBL/GenBank/DDBJ databases">
        <authorList>
            <consortium name="Genoscope - CEA"/>
            <person name="William W."/>
        </authorList>
    </citation>
    <scope>NUCLEOTIDE SEQUENCE</scope>
    <source>
        <strain evidence="2">Doubled-haploid Pahang</strain>
    </source>
</reference>
<dbReference type="EMBL" id="HG996474">
    <property type="protein sequence ID" value="CAG1836743.1"/>
    <property type="molecule type" value="Genomic_DNA"/>
</dbReference>
<accession>A0A8D7F1L4</accession>
<gene>
    <name evidence="2" type="ORF">GSMUA_247120.1</name>
</gene>
<feature type="region of interest" description="Disordered" evidence="1">
    <location>
        <begin position="1"/>
        <end position="21"/>
    </location>
</feature>
<name>A0A8D7F1L4_MUSAM</name>
<dbReference type="AlphaFoldDB" id="A0A8D7F1L4"/>
<evidence type="ECO:0000256" key="1">
    <source>
        <dbReference type="SAM" id="MobiDB-lite"/>
    </source>
</evidence>
<organism evidence="2">
    <name type="scientific">Musa acuminata subsp. malaccensis</name>
    <name type="common">Wild banana</name>
    <name type="synonym">Musa malaccensis</name>
    <dbReference type="NCBI Taxonomy" id="214687"/>
    <lineage>
        <taxon>Eukaryota</taxon>
        <taxon>Viridiplantae</taxon>
        <taxon>Streptophyta</taxon>
        <taxon>Embryophyta</taxon>
        <taxon>Tracheophyta</taxon>
        <taxon>Spermatophyta</taxon>
        <taxon>Magnoliopsida</taxon>
        <taxon>Liliopsida</taxon>
        <taxon>Zingiberales</taxon>
        <taxon>Musaceae</taxon>
        <taxon>Musa</taxon>
    </lineage>
</organism>
<sequence length="78" mass="7449">MATPTAGAAAKEAALAGPGAGPSAARAVVAVAAATRTAQAIFLISIANGRVGGARVGTEAARAAEETRELDSGLASLF</sequence>
<feature type="non-terminal residue" evidence="2">
    <location>
        <position position="78"/>
    </location>
</feature>
<proteinExistence type="predicted"/>
<evidence type="ECO:0000313" key="2">
    <source>
        <dbReference type="EMBL" id="CAG1836743.1"/>
    </source>
</evidence>